<dbReference type="RefSeq" id="WP_183555927.1">
    <property type="nucleotide sequence ID" value="NZ_JACHBX010000003.1"/>
</dbReference>
<feature type="domain" description="DUF4114" evidence="3">
    <location>
        <begin position="113"/>
        <end position="165"/>
    </location>
</feature>
<comment type="caution">
    <text evidence="4">The sequence shown here is derived from an EMBL/GenBank/DDBJ whole genome shotgun (WGS) entry which is preliminary data.</text>
</comment>
<feature type="domain" description="Ice-binding protein C-terminal" evidence="2">
    <location>
        <begin position="172"/>
        <end position="193"/>
    </location>
</feature>
<organism evidence="4 5">
    <name type="scientific">Massilia aurea</name>
    <dbReference type="NCBI Taxonomy" id="373040"/>
    <lineage>
        <taxon>Bacteria</taxon>
        <taxon>Pseudomonadati</taxon>
        <taxon>Pseudomonadota</taxon>
        <taxon>Betaproteobacteria</taxon>
        <taxon>Burkholderiales</taxon>
        <taxon>Oxalobacteraceae</taxon>
        <taxon>Telluria group</taxon>
        <taxon>Massilia</taxon>
    </lineage>
</organism>
<accession>A0A7X0CFC8</accession>
<evidence type="ECO:0000259" key="2">
    <source>
        <dbReference type="Pfam" id="PF07589"/>
    </source>
</evidence>
<dbReference type="EMBL" id="JACHBX010000003">
    <property type="protein sequence ID" value="MBB6134834.1"/>
    <property type="molecule type" value="Genomic_DNA"/>
</dbReference>
<evidence type="ECO:0000256" key="1">
    <source>
        <dbReference type="SAM" id="SignalP"/>
    </source>
</evidence>
<evidence type="ECO:0000313" key="5">
    <source>
        <dbReference type="Proteomes" id="UP000540787"/>
    </source>
</evidence>
<evidence type="ECO:0008006" key="6">
    <source>
        <dbReference type="Google" id="ProtNLM"/>
    </source>
</evidence>
<dbReference type="InterPro" id="IPR013424">
    <property type="entry name" value="Ice-binding_C"/>
</dbReference>
<feature type="signal peptide" evidence="1">
    <location>
        <begin position="1"/>
        <end position="22"/>
    </location>
</feature>
<gene>
    <name evidence="4" type="ORF">HD842_002992</name>
</gene>
<sequence>MKHLFAKLSVAAALVTCGIAQAAPIPYSPAGTQNAAVYSFIAASTGSVTGYFVGGQGAAYTNEVSMLVNGVATGLYGLNNKTSDYGDSFNFGSVVAGDVLVFVLKNVLPGDVGPWYSQTSMNSDFVNHVYSSFYAGDANMIAGTYVAFEDLNNGGDFNYNDVSFVFANVAEVPEPASVALLGLGLLGLGTSRRKKQRSV</sequence>
<name>A0A7X0CFC8_9BURK</name>
<evidence type="ECO:0000313" key="4">
    <source>
        <dbReference type="EMBL" id="MBB6134834.1"/>
    </source>
</evidence>
<proteinExistence type="predicted"/>
<reference evidence="4 5" key="1">
    <citation type="submission" date="2020-08" db="EMBL/GenBank/DDBJ databases">
        <title>The Agave Microbiome: Exploring the role of microbial communities in plant adaptations to desert environments.</title>
        <authorList>
            <person name="Partida-Martinez L.P."/>
        </authorList>
    </citation>
    <scope>NUCLEOTIDE SEQUENCE [LARGE SCALE GENOMIC DNA]</scope>
    <source>
        <strain evidence="4 5">AT3.2</strain>
    </source>
</reference>
<dbReference type="NCBIfam" id="TIGR02595">
    <property type="entry name" value="PEP_CTERM"/>
    <property type="match status" value="1"/>
</dbReference>
<dbReference type="Proteomes" id="UP000540787">
    <property type="component" value="Unassembled WGS sequence"/>
</dbReference>
<keyword evidence="1" id="KW-0732">Signal</keyword>
<evidence type="ECO:0000259" key="3">
    <source>
        <dbReference type="Pfam" id="PF13448"/>
    </source>
</evidence>
<feature type="chain" id="PRO_5030697621" description="PEP-CTERM protein-sorting domain-containing protein" evidence="1">
    <location>
        <begin position="23"/>
        <end position="199"/>
    </location>
</feature>
<dbReference type="AlphaFoldDB" id="A0A7X0CFC8"/>
<dbReference type="Pfam" id="PF13448">
    <property type="entry name" value="DUF4114"/>
    <property type="match status" value="1"/>
</dbReference>
<keyword evidence="5" id="KW-1185">Reference proteome</keyword>
<protein>
    <recommendedName>
        <fullName evidence="6">PEP-CTERM protein-sorting domain-containing protein</fullName>
    </recommendedName>
</protein>
<dbReference type="Pfam" id="PF07589">
    <property type="entry name" value="PEP-CTERM"/>
    <property type="match status" value="1"/>
</dbReference>
<dbReference type="InterPro" id="IPR025193">
    <property type="entry name" value="DUF4114"/>
</dbReference>